<dbReference type="Gene3D" id="3.30.70.100">
    <property type="match status" value="1"/>
</dbReference>
<dbReference type="SUPFAM" id="SSF54909">
    <property type="entry name" value="Dimeric alpha+beta barrel"/>
    <property type="match status" value="1"/>
</dbReference>
<keyword evidence="2" id="KW-0503">Monooxygenase</keyword>
<comment type="caution">
    <text evidence="2">The sequence shown here is derived from an EMBL/GenBank/DDBJ whole genome shotgun (WGS) entry which is preliminary data.</text>
</comment>
<dbReference type="PANTHER" id="PTHR33336:SF3">
    <property type="entry name" value="ABM DOMAIN-CONTAINING PROTEIN"/>
    <property type="match status" value="1"/>
</dbReference>
<protein>
    <submittedName>
        <fullName evidence="2">Quinol monooxygenase</fullName>
    </submittedName>
</protein>
<evidence type="ECO:0000313" key="3">
    <source>
        <dbReference type="Proteomes" id="UP001219956"/>
    </source>
</evidence>
<evidence type="ECO:0000259" key="1">
    <source>
        <dbReference type="PROSITE" id="PS51725"/>
    </source>
</evidence>
<dbReference type="InterPro" id="IPR007138">
    <property type="entry name" value="ABM_dom"/>
</dbReference>
<evidence type="ECO:0000313" key="2">
    <source>
        <dbReference type="EMBL" id="MDC7718141.1"/>
    </source>
</evidence>
<dbReference type="Proteomes" id="UP001219956">
    <property type="component" value="Unassembled WGS sequence"/>
</dbReference>
<dbReference type="EMBL" id="JAQQLF010000016">
    <property type="protein sequence ID" value="MDC7718141.1"/>
    <property type="molecule type" value="Genomic_DNA"/>
</dbReference>
<dbReference type="GO" id="GO:0004497">
    <property type="term" value="F:monooxygenase activity"/>
    <property type="evidence" value="ECO:0007669"/>
    <property type="project" value="UniProtKB-KW"/>
</dbReference>
<sequence>MEAVSLVVMIEVIPRQRDAQLDLYRKLKPLVDAEPGCLQYTLFSDAADENRFVLLEKWATQSALDAHDVTAHMIAADALSPTFRAGPARVIKMTAIQA</sequence>
<keyword evidence="3" id="KW-1185">Reference proteome</keyword>
<dbReference type="RefSeq" id="WP_272752411.1">
    <property type="nucleotide sequence ID" value="NZ_JAQQLF010000016.1"/>
</dbReference>
<gene>
    <name evidence="2" type="ORF">PQU95_13055</name>
</gene>
<dbReference type="PANTHER" id="PTHR33336">
    <property type="entry name" value="QUINOL MONOOXYGENASE YGIN-RELATED"/>
    <property type="match status" value="1"/>
</dbReference>
<dbReference type="PROSITE" id="PS51725">
    <property type="entry name" value="ABM"/>
    <property type="match status" value="1"/>
</dbReference>
<organism evidence="2 3">
    <name type="scientific">Vogesella aquatica</name>
    <dbReference type="NCBI Taxonomy" id="2984206"/>
    <lineage>
        <taxon>Bacteria</taxon>
        <taxon>Pseudomonadati</taxon>
        <taxon>Pseudomonadota</taxon>
        <taxon>Betaproteobacteria</taxon>
        <taxon>Neisseriales</taxon>
        <taxon>Chromobacteriaceae</taxon>
        <taxon>Vogesella</taxon>
    </lineage>
</organism>
<dbReference type="InterPro" id="IPR011008">
    <property type="entry name" value="Dimeric_a/b-barrel"/>
</dbReference>
<feature type="domain" description="ABM" evidence="1">
    <location>
        <begin position="4"/>
        <end position="92"/>
    </location>
</feature>
<reference evidence="2 3" key="1">
    <citation type="submission" date="2023-01" db="EMBL/GenBank/DDBJ databases">
        <title>Novel species of the genus Vogesella isolated from rivers.</title>
        <authorList>
            <person name="Lu H."/>
        </authorList>
    </citation>
    <scope>NUCLEOTIDE SEQUENCE [LARGE SCALE GENOMIC DNA]</scope>
    <source>
        <strain evidence="2 3">DC21W</strain>
    </source>
</reference>
<accession>A0ABT5IZZ1</accession>
<dbReference type="Pfam" id="PF03992">
    <property type="entry name" value="ABM"/>
    <property type="match status" value="1"/>
</dbReference>
<keyword evidence="2" id="KW-0560">Oxidoreductase</keyword>
<proteinExistence type="predicted"/>
<dbReference type="InterPro" id="IPR050744">
    <property type="entry name" value="AI-2_Isomerase_LsrG"/>
</dbReference>
<name>A0ABT5IZZ1_9NEIS</name>